<sequence>MESTSLPTTLLLIGAVSSIALQTQKIAILESKSKPTAAVNSLITSALNFANFIIFFGILLIVLDHYKALPPQVKENEDYVLVAIGAVIVLIAGAILAQKNTAGKVGSIQLALIGIITCAIGTKNIVDKKFV</sequence>
<accession>A0A6C0KV67</accession>
<protein>
    <submittedName>
        <fullName evidence="2">Uncharacterized protein</fullName>
    </submittedName>
</protein>
<feature type="transmembrane region" description="Helical" evidence="1">
    <location>
        <begin position="78"/>
        <end position="96"/>
    </location>
</feature>
<keyword evidence="1" id="KW-0812">Transmembrane</keyword>
<organism evidence="2">
    <name type="scientific">viral metagenome</name>
    <dbReference type="NCBI Taxonomy" id="1070528"/>
    <lineage>
        <taxon>unclassified sequences</taxon>
        <taxon>metagenomes</taxon>
        <taxon>organismal metagenomes</taxon>
    </lineage>
</organism>
<keyword evidence="1" id="KW-1133">Transmembrane helix</keyword>
<evidence type="ECO:0000313" key="2">
    <source>
        <dbReference type="EMBL" id="QHU20228.1"/>
    </source>
</evidence>
<feature type="transmembrane region" description="Helical" evidence="1">
    <location>
        <begin position="46"/>
        <end position="66"/>
    </location>
</feature>
<keyword evidence="1" id="KW-0472">Membrane</keyword>
<evidence type="ECO:0000256" key="1">
    <source>
        <dbReference type="SAM" id="Phobius"/>
    </source>
</evidence>
<dbReference type="AlphaFoldDB" id="A0A6C0KV67"/>
<feature type="transmembrane region" description="Helical" evidence="1">
    <location>
        <begin position="108"/>
        <end position="126"/>
    </location>
</feature>
<name>A0A6C0KV67_9ZZZZ</name>
<dbReference type="EMBL" id="MN740964">
    <property type="protein sequence ID" value="QHU20228.1"/>
    <property type="molecule type" value="Genomic_DNA"/>
</dbReference>
<reference evidence="2" key="1">
    <citation type="journal article" date="2020" name="Nature">
        <title>Giant virus diversity and host interactions through global metagenomics.</title>
        <authorList>
            <person name="Schulz F."/>
            <person name="Roux S."/>
            <person name="Paez-Espino D."/>
            <person name="Jungbluth S."/>
            <person name="Walsh D.A."/>
            <person name="Denef V.J."/>
            <person name="McMahon K.D."/>
            <person name="Konstantinidis K.T."/>
            <person name="Eloe-Fadrosh E.A."/>
            <person name="Kyrpides N.C."/>
            <person name="Woyke T."/>
        </authorList>
    </citation>
    <scope>NUCLEOTIDE SEQUENCE</scope>
    <source>
        <strain evidence="2">GVMAG-S-3300013014-136</strain>
    </source>
</reference>
<proteinExistence type="predicted"/>